<evidence type="ECO:0000256" key="3">
    <source>
        <dbReference type="ARBA" id="ARBA00023027"/>
    </source>
</evidence>
<dbReference type="PANTHER" id="PTHR10996:SF178">
    <property type="entry name" value="2-HYDROXYACID DEHYDROGENASE YGL185C-RELATED"/>
    <property type="match status" value="1"/>
</dbReference>
<dbReference type="AlphaFoldDB" id="A0A5C8Z6W1"/>
<dbReference type="GO" id="GO:0051287">
    <property type="term" value="F:NAD binding"/>
    <property type="evidence" value="ECO:0007669"/>
    <property type="project" value="InterPro"/>
</dbReference>
<evidence type="ECO:0000256" key="1">
    <source>
        <dbReference type="ARBA" id="ARBA00005854"/>
    </source>
</evidence>
<evidence type="ECO:0000259" key="7">
    <source>
        <dbReference type="Pfam" id="PF02826"/>
    </source>
</evidence>
<dbReference type="SUPFAM" id="SSF51735">
    <property type="entry name" value="NAD(P)-binding Rossmann-fold domains"/>
    <property type="match status" value="1"/>
</dbReference>
<reference evidence="8 9" key="1">
    <citation type="submission" date="2019-07" db="EMBL/GenBank/DDBJ databases">
        <title>Quadrisphaera sp. strain DD2A genome sequencing and assembly.</title>
        <authorList>
            <person name="Kim I."/>
        </authorList>
    </citation>
    <scope>NUCLEOTIDE SEQUENCE [LARGE SCALE GENOMIC DNA]</scope>
    <source>
        <strain evidence="8 9">DD2A</strain>
    </source>
</reference>
<feature type="region of interest" description="Disordered" evidence="5">
    <location>
        <begin position="20"/>
        <end position="69"/>
    </location>
</feature>
<keyword evidence="2 4" id="KW-0560">Oxidoreductase</keyword>
<feature type="compositionally biased region" description="Basic and acidic residues" evidence="5">
    <location>
        <begin position="34"/>
        <end position="52"/>
    </location>
</feature>
<dbReference type="InterPro" id="IPR006140">
    <property type="entry name" value="D-isomer_DH_NAD-bd"/>
</dbReference>
<evidence type="ECO:0000259" key="6">
    <source>
        <dbReference type="Pfam" id="PF00389"/>
    </source>
</evidence>
<dbReference type="GO" id="GO:0005829">
    <property type="term" value="C:cytosol"/>
    <property type="evidence" value="ECO:0007669"/>
    <property type="project" value="TreeGrafter"/>
</dbReference>
<protein>
    <submittedName>
        <fullName evidence="8">Hydroxyacid dehydrogenase</fullName>
    </submittedName>
</protein>
<dbReference type="OrthoDB" id="117809at2"/>
<proteinExistence type="inferred from homology"/>
<evidence type="ECO:0000256" key="5">
    <source>
        <dbReference type="SAM" id="MobiDB-lite"/>
    </source>
</evidence>
<dbReference type="EMBL" id="VKAC01000012">
    <property type="protein sequence ID" value="TXR52670.1"/>
    <property type="molecule type" value="Genomic_DNA"/>
</dbReference>
<dbReference type="InterPro" id="IPR029753">
    <property type="entry name" value="D-isomer_DH_CS"/>
</dbReference>
<feature type="domain" description="D-isomer specific 2-hydroxyacid dehydrogenase catalytic" evidence="6">
    <location>
        <begin position="113"/>
        <end position="429"/>
    </location>
</feature>
<dbReference type="GO" id="GO:0030267">
    <property type="term" value="F:glyoxylate reductase (NADPH) activity"/>
    <property type="evidence" value="ECO:0007669"/>
    <property type="project" value="TreeGrafter"/>
</dbReference>
<name>A0A5C8Z6W1_9ACTN</name>
<dbReference type="GO" id="GO:0016618">
    <property type="term" value="F:hydroxypyruvate reductase [NAD(P)H] activity"/>
    <property type="evidence" value="ECO:0007669"/>
    <property type="project" value="TreeGrafter"/>
</dbReference>
<dbReference type="InterPro" id="IPR050223">
    <property type="entry name" value="D-isomer_2-hydroxyacid_DH"/>
</dbReference>
<dbReference type="InterPro" id="IPR006139">
    <property type="entry name" value="D-isomer_2_OHA_DH_cat_dom"/>
</dbReference>
<accession>A0A5C8Z6W1</accession>
<dbReference type="Pfam" id="PF02826">
    <property type="entry name" value="2-Hacid_dh_C"/>
    <property type="match status" value="1"/>
</dbReference>
<evidence type="ECO:0000313" key="9">
    <source>
        <dbReference type="Proteomes" id="UP000321234"/>
    </source>
</evidence>
<gene>
    <name evidence="8" type="ORF">FMM08_18105</name>
</gene>
<keyword evidence="3" id="KW-0520">NAD</keyword>
<comment type="similarity">
    <text evidence="1 4">Belongs to the D-isomer specific 2-hydroxyacid dehydrogenase family.</text>
</comment>
<comment type="caution">
    <text evidence="8">The sequence shown here is derived from an EMBL/GenBank/DDBJ whole genome shotgun (WGS) entry which is preliminary data.</text>
</comment>
<dbReference type="Pfam" id="PF00389">
    <property type="entry name" value="2-Hacid_dh"/>
    <property type="match status" value="1"/>
</dbReference>
<organism evidence="8 9">
    <name type="scientific">Quadrisphaera setariae</name>
    <dbReference type="NCBI Taxonomy" id="2593304"/>
    <lineage>
        <taxon>Bacteria</taxon>
        <taxon>Bacillati</taxon>
        <taxon>Actinomycetota</taxon>
        <taxon>Actinomycetes</taxon>
        <taxon>Kineosporiales</taxon>
        <taxon>Kineosporiaceae</taxon>
        <taxon>Quadrisphaera</taxon>
    </lineage>
</organism>
<dbReference type="SUPFAM" id="SSF52283">
    <property type="entry name" value="Formate/glycerate dehydrogenase catalytic domain-like"/>
    <property type="match status" value="1"/>
</dbReference>
<dbReference type="Gene3D" id="3.40.50.720">
    <property type="entry name" value="NAD(P)-binding Rossmann-like Domain"/>
    <property type="match status" value="2"/>
</dbReference>
<dbReference type="Proteomes" id="UP000321234">
    <property type="component" value="Unassembled WGS sequence"/>
</dbReference>
<dbReference type="PANTHER" id="PTHR10996">
    <property type="entry name" value="2-HYDROXYACID DEHYDROGENASE-RELATED"/>
    <property type="match status" value="1"/>
</dbReference>
<feature type="domain" description="D-isomer specific 2-hydroxyacid dehydrogenase NAD-binding" evidence="7">
    <location>
        <begin position="195"/>
        <end position="398"/>
    </location>
</feature>
<evidence type="ECO:0000256" key="2">
    <source>
        <dbReference type="ARBA" id="ARBA00023002"/>
    </source>
</evidence>
<keyword evidence="9" id="KW-1185">Reference proteome</keyword>
<evidence type="ECO:0000256" key="4">
    <source>
        <dbReference type="RuleBase" id="RU003719"/>
    </source>
</evidence>
<evidence type="ECO:0000313" key="8">
    <source>
        <dbReference type="EMBL" id="TXR52670.1"/>
    </source>
</evidence>
<sequence length="432" mass="44467">MVDQLQRACLDARGVEAGHLHLGQGVGEEDDDDGREHEQRERGVREGSDGAHGDLLQTGPVGRKGRSRPFHTPHLKIAWSGQDGLVHVVVIDPNLPAVAAELEAALDAAAPGARVSWHPRFDKQAVARDLPGAEVLVASRYTASLVPLSSSLRLLQCPAAGLDAIDTGALPAGVLLANTGHHERSIAEHVLAGVVVLRRRVREQDVALRERGEWASSTFDASLPLARGLDGARVGFVGFGAIGRACWAPFAALGAVGAAVTGSGRLDAGAHGLAWAGGVDEPGHLDRLVGESDVVVLSAPLTPATTGLVDDRLLSLAPPGAVLVNVGRGPLVDEDALFEALASGRLGGAVLDVWWRYPGGGAAGGSAGSASGSAGPVVGAPGTREWGALANVVASPHSSSITRQTLLARVADVVENVRRLTTGEPLVNTIPR</sequence>
<dbReference type="InterPro" id="IPR036291">
    <property type="entry name" value="NAD(P)-bd_dom_sf"/>
</dbReference>
<dbReference type="PROSITE" id="PS00671">
    <property type="entry name" value="D_2_HYDROXYACID_DH_3"/>
    <property type="match status" value="1"/>
</dbReference>